<feature type="compositionally biased region" description="Low complexity" evidence="1">
    <location>
        <begin position="40"/>
        <end position="51"/>
    </location>
</feature>
<dbReference type="InterPro" id="IPR032675">
    <property type="entry name" value="LRR_dom_sf"/>
</dbReference>
<feature type="compositionally biased region" description="Acidic residues" evidence="1">
    <location>
        <begin position="87"/>
        <end position="106"/>
    </location>
</feature>
<feature type="compositionally biased region" description="Acidic residues" evidence="1">
    <location>
        <begin position="303"/>
        <end position="317"/>
    </location>
</feature>
<dbReference type="SUPFAM" id="SSF81383">
    <property type="entry name" value="F-box domain"/>
    <property type="match status" value="1"/>
</dbReference>
<name>A0A9P6QG77_9FUNG</name>
<dbReference type="OrthoDB" id="2406705at2759"/>
<evidence type="ECO:0000313" key="3">
    <source>
        <dbReference type="Proteomes" id="UP000726737"/>
    </source>
</evidence>
<protein>
    <recommendedName>
        <fullName evidence="4">F-box domain-containing protein</fullName>
    </recommendedName>
</protein>
<gene>
    <name evidence="2" type="ORF">BG011_005259</name>
</gene>
<organism evidence="2 3">
    <name type="scientific">Mortierella polycephala</name>
    <dbReference type="NCBI Taxonomy" id="41804"/>
    <lineage>
        <taxon>Eukaryota</taxon>
        <taxon>Fungi</taxon>
        <taxon>Fungi incertae sedis</taxon>
        <taxon>Mucoromycota</taxon>
        <taxon>Mortierellomycotina</taxon>
        <taxon>Mortierellomycetes</taxon>
        <taxon>Mortierellales</taxon>
        <taxon>Mortierellaceae</taxon>
        <taxon>Mortierella</taxon>
    </lineage>
</organism>
<dbReference type="InterPro" id="IPR036047">
    <property type="entry name" value="F-box-like_dom_sf"/>
</dbReference>
<dbReference type="AlphaFoldDB" id="A0A9P6QG77"/>
<feature type="compositionally biased region" description="Basic and acidic residues" evidence="1">
    <location>
        <begin position="318"/>
        <end position="336"/>
    </location>
</feature>
<proteinExistence type="predicted"/>
<dbReference type="EMBL" id="JAAAJA010000036">
    <property type="protein sequence ID" value="KAG0265216.1"/>
    <property type="molecule type" value="Genomic_DNA"/>
</dbReference>
<dbReference type="Gene3D" id="3.80.10.10">
    <property type="entry name" value="Ribonuclease Inhibitor"/>
    <property type="match status" value="1"/>
</dbReference>
<feature type="compositionally biased region" description="Acidic residues" evidence="1">
    <location>
        <begin position="68"/>
        <end position="80"/>
    </location>
</feature>
<dbReference type="SUPFAM" id="SSF52058">
    <property type="entry name" value="L domain-like"/>
    <property type="match status" value="1"/>
</dbReference>
<sequence length="987" mass="112629">MSSSSQLSLSTSTSTSSFVLVTDSDSDLVVVSSDEDDDSVATSNSDLVVVTSDEDDDSVAAIDQDNGYNEDEDEEYDEHDDVFTARDEDEYDSDDEIPISSDEDEGNEQVITKLLKSISSDPPQRRLSTPKSPFHLHNIDTNPSSFPACVPPKVAHIIFGFLDRSALHSVLTVSKHWFLFAADHLYRDPFQSRTRTDFDFIEELVPSLRASQEQLLVRLLLQSINCPSVPGEEVVLASDDRDGLFGHCHLVDVAGDEVRTTVNYMRLLEVFDWAPWQRYLDFWDTISNVHSQLPEETEKVADENENEEEADSGDAEDTTEHDAKPTKDESISHANDDDGDDSAMSNDKTEGKGDNQATAQINARPFHDTLVKFSYGTILDWFAENPNATTVVMHPDAKFPFQIATQLPRWTTLCFEQALPEKYRDPQHLLRYDHISLLQGIIDHRFITEDDPKGGIRHLQLPPPFYFDLEKHWDEIAILMGAMPRPLSLDVSGFSDWANDSFAIQDGHWKDLVRFVCMNCQNGPTSIYEFLWRCPNLKEIEMVVQHVSDIDFRSSHFIQEDSTNDYSIFQNQFRTAIPKLSVARLYSTTTDKLGAILRTILAVFSNSLRVFKLDITEVECHAALYMNPVDQPIGRDSFQMPLLEDLHLFLPLRTQLHGYEPFEGCPRLQRLTLRSNESLPALGCWKAPSGLRELVLEGRGLIESLDLGSLGYVRRLELLALLQGHEPYSKCQMGFSHQILEWPAYTYLPHLKTLQLSGFAARSFQFSWLSYFPALENLNVDGLDSDRAVEVHHQHTTNPSSQSRDRARCTIETQGPRICKFKMLNPEPSEELLMAKDFMDMIVRDWSTDEQQQSDTGNDSDQDQSQDNSSVWLNQPLFSTLRRFCPRARHLTLDFASSLSSTESDGTHMDHELEVLSKLKRDFPELTRFGTDSFMIMGETRENMGKHGFIRRQEPKWMRYPGLPTAVQWEDCVYRFGEVEYVRRIEN</sequence>
<evidence type="ECO:0000313" key="2">
    <source>
        <dbReference type="EMBL" id="KAG0265216.1"/>
    </source>
</evidence>
<feature type="region of interest" description="Disordered" evidence="1">
    <location>
        <begin position="849"/>
        <end position="870"/>
    </location>
</feature>
<dbReference type="Proteomes" id="UP000726737">
    <property type="component" value="Unassembled WGS sequence"/>
</dbReference>
<feature type="region of interest" description="Disordered" evidence="1">
    <location>
        <begin position="32"/>
        <end position="106"/>
    </location>
</feature>
<accession>A0A9P6QG77</accession>
<reference evidence="2" key="1">
    <citation type="journal article" date="2020" name="Fungal Divers.">
        <title>Resolving the Mortierellaceae phylogeny through synthesis of multi-gene phylogenetics and phylogenomics.</title>
        <authorList>
            <person name="Vandepol N."/>
            <person name="Liber J."/>
            <person name="Desiro A."/>
            <person name="Na H."/>
            <person name="Kennedy M."/>
            <person name="Barry K."/>
            <person name="Grigoriev I.V."/>
            <person name="Miller A.N."/>
            <person name="O'Donnell K."/>
            <person name="Stajich J.E."/>
            <person name="Bonito G."/>
        </authorList>
    </citation>
    <scope>NUCLEOTIDE SEQUENCE</scope>
    <source>
        <strain evidence="2">KOD948</strain>
    </source>
</reference>
<comment type="caution">
    <text evidence="2">The sequence shown here is derived from an EMBL/GenBank/DDBJ whole genome shotgun (WGS) entry which is preliminary data.</text>
</comment>
<evidence type="ECO:0008006" key="4">
    <source>
        <dbReference type="Google" id="ProtNLM"/>
    </source>
</evidence>
<feature type="region of interest" description="Disordered" evidence="1">
    <location>
        <begin position="294"/>
        <end position="361"/>
    </location>
</feature>
<evidence type="ECO:0000256" key="1">
    <source>
        <dbReference type="SAM" id="MobiDB-lite"/>
    </source>
</evidence>
<keyword evidence="3" id="KW-1185">Reference proteome</keyword>